<dbReference type="SMART" id="SM00382">
    <property type="entry name" value="AAA"/>
    <property type="match status" value="1"/>
</dbReference>
<dbReference type="PROSITE" id="PS00211">
    <property type="entry name" value="ABC_TRANSPORTER_1"/>
    <property type="match status" value="1"/>
</dbReference>
<feature type="domain" description="ABC transporter" evidence="9">
    <location>
        <begin position="12"/>
        <end position="254"/>
    </location>
</feature>
<dbReference type="GO" id="GO:0005886">
    <property type="term" value="C:plasma membrane"/>
    <property type="evidence" value="ECO:0007669"/>
    <property type="project" value="UniProtKB-SubCell"/>
</dbReference>
<accession>A0A8J2YKP2</accession>
<evidence type="ECO:0000259" key="9">
    <source>
        <dbReference type="PROSITE" id="PS50893"/>
    </source>
</evidence>
<evidence type="ECO:0000256" key="4">
    <source>
        <dbReference type="ARBA" id="ARBA00022475"/>
    </source>
</evidence>
<dbReference type="PANTHER" id="PTHR43166">
    <property type="entry name" value="AMINO ACID IMPORT ATP-BINDING PROTEIN"/>
    <property type="match status" value="1"/>
</dbReference>
<keyword evidence="6 10" id="KW-0067">ATP-binding</keyword>
<dbReference type="InterPro" id="IPR017871">
    <property type="entry name" value="ABC_transporter-like_CS"/>
</dbReference>
<dbReference type="InterPro" id="IPR003593">
    <property type="entry name" value="AAA+_ATPase"/>
</dbReference>
<keyword evidence="3" id="KW-0813">Transport</keyword>
<keyword evidence="5" id="KW-0547">Nucleotide-binding</keyword>
<dbReference type="InterPro" id="IPR003439">
    <property type="entry name" value="ABC_transporter-like_ATP-bd"/>
</dbReference>
<evidence type="ECO:0000256" key="1">
    <source>
        <dbReference type="ARBA" id="ARBA00004202"/>
    </source>
</evidence>
<dbReference type="FunFam" id="3.40.50.300:FF:000020">
    <property type="entry name" value="Amino acid ABC transporter ATP-binding component"/>
    <property type="match status" value="1"/>
</dbReference>
<dbReference type="PANTHER" id="PTHR43166:SF35">
    <property type="entry name" value="L-CYSTINE IMPORT ATP-BINDING PROTEIN TCYN"/>
    <property type="match status" value="1"/>
</dbReference>
<keyword evidence="4" id="KW-1003">Cell membrane</keyword>
<evidence type="ECO:0000256" key="7">
    <source>
        <dbReference type="ARBA" id="ARBA00023136"/>
    </source>
</evidence>
<evidence type="ECO:0000256" key="5">
    <source>
        <dbReference type="ARBA" id="ARBA00022741"/>
    </source>
</evidence>
<dbReference type="Gene3D" id="3.40.50.300">
    <property type="entry name" value="P-loop containing nucleotide triphosphate hydrolases"/>
    <property type="match status" value="1"/>
</dbReference>
<organism evidence="10 11">
    <name type="scientific">Agaricicola taiwanensis</name>
    <dbReference type="NCBI Taxonomy" id="591372"/>
    <lineage>
        <taxon>Bacteria</taxon>
        <taxon>Pseudomonadati</taxon>
        <taxon>Pseudomonadota</taxon>
        <taxon>Alphaproteobacteria</taxon>
        <taxon>Rhodobacterales</taxon>
        <taxon>Paracoccaceae</taxon>
        <taxon>Agaricicola</taxon>
    </lineage>
</organism>
<dbReference type="GO" id="GO:0015424">
    <property type="term" value="F:ABC-type amino acid transporter activity"/>
    <property type="evidence" value="ECO:0007669"/>
    <property type="project" value="InterPro"/>
</dbReference>
<dbReference type="PIRSF" id="PIRSF039085">
    <property type="entry name" value="ABC_ATPase_HisP"/>
    <property type="match status" value="1"/>
</dbReference>
<dbReference type="GO" id="GO:0016887">
    <property type="term" value="F:ATP hydrolysis activity"/>
    <property type="evidence" value="ECO:0007669"/>
    <property type="project" value="InterPro"/>
</dbReference>
<keyword evidence="7" id="KW-0472">Membrane</keyword>
<dbReference type="PROSITE" id="PS50893">
    <property type="entry name" value="ABC_TRANSPORTER_2"/>
    <property type="match status" value="1"/>
</dbReference>
<dbReference type="InterPro" id="IPR050086">
    <property type="entry name" value="MetN_ABC_transporter-like"/>
</dbReference>
<evidence type="ECO:0000256" key="8">
    <source>
        <dbReference type="SAM" id="MobiDB-lite"/>
    </source>
</evidence>
<name>A0A8J2YKP2_9RHOB</name>
<comment type="caution">
    <text evidence="10">The sequence shown here is derived from an EMBL/GenBank/DDBJ whole genome shotgun (WGS) entry which is preliminary data.</text>
</comment>
<keyword evidence="11" id="KW-1185">Reference proteome</keyword>
<evidence type="ECO:0000313" key="10">
    <source>
        <dbReference type="EMBL" id="GGE50344.1"/>
    </source>
</evidence>
<gene>
    <name evidence="10" type="ORF">GCM10007276_29290</name>
</gene>
<reference evidence="10" key="1">
    <citation type="journal article" date="2014" name="Int. J. Syst. Evol. Microbiol.">
        <title>Complete genome sequence of Corynebacterium casei LMG S-19264T (=DSM 44701T), isolated from a smear-ripened cheese.</title>
        <authorList>
            <consortium name="US DOE Joint Genome Institute (JGI-PGF)"/>
            <person name="Walter F."/>
            <person name="Albersmeier A."/>
            <person name="Kalinowski J."/>
            <person name="Ruckert C."/>
        </authorList>
    </citation>
    <scope>NUCLEOTIDE SEQUENCE</scope>
    <source>
        <strain evidence="10">CCM 7684</strain>
    </source>
</reference>
<evidence type="ECO:0000256" key="6">
    <source>
        <dbReference type="ARBA" id="ARBA00022840"/>
    </source>
</evidence>
<evidence type="ECO:0000256" key="3">
    <source>
        <dbReference type="ARBA" id="ARBA00022448"/>
    </source>
</evidence>
<dbReference type="SUPFAM" id="SSF52540">
    <property type="entry name" value="P-loop containing nucleoside triphosphate hydrolases"/>
    <property type="match status" value="1"/>
</dbReference>
<sequence>MTMTTPTPEPMIRLTDIHKTYPNGHVALKGVSLEVAPGDVRVLIGPSGCGKSTLLRCVNLLEQPTSGMVEVGSERFTFTTGGGMPPSRQLERFRTHLGMVFQQFDLFPHMTAAQNVMAGPRIVKGVAKAEAREQALALLAKVGLAEKADVYPRNLSGGQAQRVAIARALAMEPDVILFDEATSALDPELVDEVLKVMRGLAHEGKTMIIVTHEMGFARDVANRVSFMDAGVIAEEGSADDMFGRPQNPRTQSFMSRFHTRDGAH</sequence>
<dbReference type="GO" id="GO:0005524">
    <property type="term" value="F:ATP binding"/>
    <property type="evidence" value="ECO:0007669"/>
    <property type="project" value="UniProtKB-KW"/>
</dbReference>
<dbReference type="InterPro" id="IPR027417">
    <property type="entry name" value="P-loop_NTPase"/>
</dbReference>
<reference evidence="10" key="2">
    <citation type="submission" date="2020-09" db="EMBL/GenBank/DDBJ databases">
        <authorList>
            <person name="Sun Q."/>
            <person name="Sedlacek I."/>
        </authorList>
    </citation>
    <scope>NUCLEOTIDE SEQUENCE</scope>
    <source>
        <strain evidence="10">CCM 7684</strain>
    </source>
</reference>
<protein>
    <submittedName>
        <fullName evidence="10">ABC transporter ATP-binding protein</fullName>
    </submittedName>
</protein>
<proteinExistence type="inferred from homology"/>
<dbReference type="Pfam" id="PF00005">
    <property type="entry name" value="ABC_tran"/>
    <property type="match status" value="1"/>
</dbReference>
<dbReference type="InterPro" id="IPR030679">
    <property type="entry name" value="ABC_ATPase_HisP-typ"/>
</dbReference>
<evidence type="ECO:0000256" key="2">
    <source>
        <dbReference type="ARBA" id="ARBA00005417"/>
    </source>
</evidence>
<comment type="similarity">
    <text evidence="2">Belongs to the ABC transporter superfamily.</text>
</comment>
<dbReference type="EMBL" id="BMCP01000004">
    <property type="protein sequence ID" value="GGE50344.1"/>
    <property type="molecule type" value="Genomic_DNA"/>
</dbReference>
<evidence type="ECO:0000313" key="11">
    <source>
        <dbReference type="Proteomes" id="UP000602745"/>
    </source>
</evidence>
<dbReference type="Proteomes" id="UP000602745">
    <property type="component" value="Unassembled WGS sequence"/>
</dbReference>
<dbReference type="AlphaFoldDB" id="A0A8J2YKP2"/>
<comment type="subcellular location">
    <subcellularLocation>
        <location evidence="1">Cell membrane</location>
        <topology evidence="1">Peripheral membrane protein</topology>
    </subcellularLocation>
</comment>
<feature type="region of interest" description="Disordered" evidence="8">
    <location>
        <begin position="237"/>
        <end position="264"/>
    </location>
</feature>
<dbReference type="CDD" id="cd03262">
    <property type="entry name" value="ABC_HisP_GlnQ"/>
    <property type="match status" value="1"/>
</dbReference>